<dbReference type="RefSeq" id="XP_022744052.1">
    <property type="nucleotide sequence ID" value="XM_022888317.1"/>
</dbReference>
<proteinExistence type="predicted"/>
<keyword evidence="1" id="KW-1185">Reference proteome</keyword>
<protein>
    <submittedName>
        <fullName evidence="2">Uncharacterized protein LOC111294993</fullName>
    </submittedName>
</protein>
<sequence>MDAEISLEIVEAELARKKAETRRMARWLRAKELAVKWKKKEMKRIKRVNKLMFAVNRRMEKMVDDFLVAAEAENNYRQTMGEVMEGVNNLNLEENNIISSNQVQSFCSSGSAANGNSN</sequence>
<dbReference type="AlphaFoldDB" id="A0A6P5YUW6"/>
<accession>A0A6P5YUW6</accession>
<dbReference type="Proteomes" id="UP000515121">
    <property type="component" value="Unplaced"/>
</dbReference>
<organism evidence="1 2">
    <name type="scientific">Durio zibethinus</name>
    <name type="common">Durian</name>
    <dbReference type="NCBI Taxonomy" id="66656"/>
    <lineage>
        <taxon>Eukaryota</taxon>
        <taxon>Viridiplantae</taxon>
        <taxon>Streptophyta</taxon>
        <taxon>Embryophyta</taxon>
        <taxon>Tracheophyta</taxon>
        <taxon>Spermatophyta</taxon>
        <taxon>Magnoliopsida</taxon>
        <taxon>eudicotyledons</taxon>
        <taxon>Gunneridae</taxon>
        <taxon>Pentapetalae</taxon>
        <taxon>rosids</taxon>
        <taxon>malvids</taxon>
        <taxon>Malvales</taxon>
        <taxon>Malvaceae</taxon>
        <taxon>Helicteroideae</taxon>
        <taxon>Durio</taxon>
    </lineage>
</organism>
<dbReference type="KEGG" id="dzi:111294993"/>
<dbReference type="OrthoDB" id="1000260at2759"/>
<reference evidence="2" key="1">
    <citation type="submission" date="2025-08" db="UniProtKB">
        <authorList>
            <consortium name="RefSeq"/>
        </authorList>
    </citation>
    <scope>IDENTIFICATION</scope>
    <source>
        <tissue evidence="2">Fruit stalk</tissue>
    </source>
</reference>
<evidence type="ECO:0000313" key="1">
    <source>
        <dbReference type="Proteomes" id="UP000515121"/>
    </source>
</evidence>
<name>A0A6P5YUW6_DURZI</name>
<dbReference type="GeneID" id="111294993"/>
<evidence type="ECO:0000313" key="2">
    <source>
        <dbReference type="RefSeq" id="XP_022744052.1"/>
    </source>
</evidence>
<gene>
    <name evidence="2" type="primary">LOC111294993</name>
</gene>